<evidence type="ECO:0000313" key="1">
    <source>
        <dbReference type="EMBL" id="KAH7978515.1"/>
    </source>
</evidence>
<dbReference type="EMBL" id="CM023470">
    <property type="protein sequence ID" value="KAH7978515.1"/>
    <property type="molecule type" value="Genomic_DNA"/>
</dbReference>
<name>A0ACB8DW66_DERSI</name>
<accession>A0ACB8DW66</accession>
<comment type="caution">
    <text evidence="1">The sequence shown here is derived from an EMBL/GenBank/DDBJ whole genome shotgun (WGS) entry which is preliminary data.</text>
</comment>
<organism evidence="1 2">
    <name type="scientific">Dermacentor silvarum</name>
    <name type="common">Tick</name>
    <dbReference type="NCBI Taxonomy" id="543639"/>
    <lineage>
        <taxon>Eukaryota</taxon>
        <taxon>Metazoa</taxon>
        <taxon>Ecdysozoa</taxon>
        <taxon>Arthropoda</taxon>
        <taxon>Chelicerata</taxon>
        <taxon>Arachnida</taxon>
        <taxon>Acari</taxon>
        <taxon>Parasitiformes</taxon>
        <taxon>Ixodida</taxon>
        <taxon>Ixodoidea</taxon>
        <taxon>Ixodidae</taxon>
        <taxon>Rhipicephalinae</taxon>
        <taxon>Dermacentor</taxon>
    </lineage>
</organism>
<dbReference type="Proteomes" id="UP000821865">
    <property type="component" value="Chromosome 1"/>
</dbReference>
<evidence type="ECO:0000313" key="2">
    <source>
        <dbReference type="Proteomes" id="UP000821865"/>
    </source>
</evidence>
<keyword evidence="2" id="KW-1185">Reference proteome</keyword>
<reference evidence="1" key="1">
    <citation type="submission" date="2020-05" db="EMBL/GenBank/DDBJ databases">
        <title>Large-scale comparative analyses of tick genomes elucidate their genetic diversity and vector capacities.</title>
        <authorList>
            <person name="Jia N."/>
            <person name="Wang J."/>
            <person name="Shi W."/>
            <person name="Du L."/>
            <person name="Sun Y."/>
            <person name="Zhan W."/>
            <person name="Jiang J."/>
            <person name="Wang Q."/>
            <person name="Zhang B."/>
            <person name="Ji P."/>
            <person name="Sakyi L.B."/>
            <person name="Cui X."/>
            <person name="Yuan T."/>
            <person name="Jiang B."/>
            <person name="Yang W."/>
            <person name="Lam T.T.-Y."/>
            <person name="Chang Q."/>
            <person name="Ding S."/>
            <person name="Wang X."/>
            <person name="Zhu J."/>
            <person name="Ruan X."/>
            <person name="Zhao L."/>
            <person name="Wei J."/>
            <person name="Que T."/>
            <person name="Du C."/>
            <person name="Cheng J."/>
            <person name="Dai P."/>
            <person name="Han X."/>
            <person name="Huang E."/>
            <person name="Gao Y."/>
            <person name="Liu J."/>
            <person name="Shao H."/>
            <person name="Ye R."/>
            <person name="Li L."/>
            <person name="Wei W."/>
            <person name="Wang X."/>
            <person name="Wang C."/>
            <person name="Yang T."/>
            <person name="Huo Q."/>
            <person name="Li W."/>
            <person name="Guo W."/>
            <person name="Chen H."/>
            <person name="Zhou L."/>
            <person name="Ni X."/>
            <person name="Tian J."/>
            <person name="Zhou Y."/>
            <person name="Sheng Y."/>
            <person name="Liu T."/>
            <person name="Pan Y."/>
            <person name="Xia L."/>
            <person name="Li J."/>
            <person name="Zhao F."/>
            <person name="Cao W."/>
        </authorList>
    </citation>
    <scope>NUCLEOTIDE SEQUENCE</scope>
    <source>
        <strain evidence="1">Dsil-2018</strain>
    </source>
</reference>
<sequence>MANTSETMSATPPDRRANPGPKPEPAPPDEMRSREQVVTKPIETPPTPANSPRADRTAEYPQAVPAQRESANAVADSTADEPAKHESGWSSAGKPHACHICRRRYCSVEWLRRHVVTHERGKPLRCDRCGRSYMMRPALVKHKANVHGV</sequence>
<gene>
    <name evidence="1" type="ORF">HPB49_005783</name>
</gene>
<proteinExistence type="predicted"/>
<protein>
    <submittedName>
        <fullName evidence="1">Uncharacterized protein</fullName>
    </submittedName>
</protein>